<dbReference type="InterPro" id="IPR002156">
    <property type="entry name" value="RNaseH_domain"/>
</dbReference>
<comment type="caution">
    <text evidence="2">The sequence shown here is derived from an EMBL/GenBank/DDBJ whole genome shotgun (WGS) entry which is preliminary data.</text>
</comment>
<feature type="domain" description="RNase H type-1" evidence="1">
    <location>
        <begin position="55"/>
        <end position="119"/>
    </location>
</feature>
<dbReference type="InterPro" id="IPR053151">
    <property type="entry name" value="RNase_H-like"/>
</dbReference>
<evidence type="ECO:0000313" key="2">
    <source>
        <dbReference type="EMBL" id="KAK7250994.1"/>
    </source>
</evidence>
<protein>
    <recommendedName>
        <fullName evidence="1">RNase H type-1 domain-containing protein</fullName>
    </recommendedName>
</protein>
<proteinExistence type="predicted"/>
<dbReference type="InterPro" id="IPR044730">
    <property type="entry name" value="RNase_H-like_dom_plant"/>
</dbReference>
<organism evidence="2 3">
    <name type="scientific">Crotalaria pallida</name>
    <name type="common">Smooth rattlebox</name>
    <name type="synonym">Crotalaria striata</name>
    <dbReference type="NCBI Taxonomy" id="3830"/>
    <lineage>
        <taxon>Eukaryota</taxon>
        <taxon>Viridiplantae</taxon>
        <taxon>Streptophyta</taxon>
        <taxon>Embryophyta</taxon>
        <taxon>Tracheophyta</taxon>
        <taxon>Spermatophyta</taxon>
        <taxon>Magnoliopsida</taxon>
        <taxon>eudicotyledons</taxon>
        <taxon>Gunneridae</taxon>
        <taxon>Pentapetalae</taxon>
        <taxon>rosids</taxon>
        <taxon>fabids</taxon>
        <taxon>Fabales</taxon>
        <taxon>Fabaceae</taxon>
        <taxon>Papilionoideae</taxon>
        <taxon>50 kb inversion clade</taxon>
        <taxon>genistoids sensu lato</taxon>
        <taxon>core genistoids</taxon>
        <taxon>Crotalarieae</taxon>
        <taxon>Crotalaria</taxon>
    </lineage>
</organism>
<dbReference type="SUPFAM" id="SSF53098">
    <property type="entry name" value="Ribonuclease H-like"/>
    <property type="match status" value="1"/>
</dbReference>
<dbReference type="CDD" id="cd06222">
    <property type="entry name" value="RNase_H_like"/>
    <property type="match status" value="1"/>
</dbReference>
<dbReference type="Pfam" id="PF13456">
    <property type="entry name" value="RVT_3"/>
    <property type="match status" value="1"/>
</dbReference>
<evidence type="ECO:0000313" key="3">
    <source>
        <dbReference type="Proteomes" id="UP001372338"/>
    </source>
</evidence>
<reference evidence="2 3" key="1">
    <citation type="submission" date="2024-01" db="EMBL/GenBank/DDBJ databases">
        <title>The genomes of 5 underutilized Papilionoideae crops provide insights into root nodulation and disease resistanc.</title>
        <authorList>
            <person name="Yuan L."/>
        </authorList>
    </citation>
    <scope>NUCLEOTIDE SEQUENCE [LARGE SCALE GENOMIC DNA]</scope>
    <source>
        <strain evidence="2">ZHUSHIDOU_FW_LH</strain>
        <tissue evidence="2">Leaf</tissue>
    </source>
</reference>
<evidence type="ECO:0000259" key="1">
    <source>
        <dbReference type="Pfam" id="PF13456"/>
    </source>
</evidence>
<dbReference type="PANTHER" id="PTHR47723:SF19">
    <property type="entry name" value="POLYNUCLEOTIDYL TRANSFERASE, RIBONUCLEASE H-LIKE SUPERFAMILY PROTEIN"/>
    <property type="match status" value="1"/>
</dbReference>
<accession>A0AAN9EB19</accession>
<dbReference type="EMBL" id="JAYWIO010000007">
    <property type="protein sequence ID" value="KAK7250994.1"/>
    <property type="molecule type" value="Genomic_DNA"/>
</dbReference>
<dbReference type="PANTHER" id="PTHR47723">
    <property type="entry name" value="OS05G0353850 PROTEIN"/>
    <property type="match status" value="1"/>
</dbReference>
<keyword evidence="3" id="KW-1185">Reference proteome</keyword>
<gene>
    <name evidence="2" type="ORF">RIF29_33837</name>
</gene>
<dbReference type="GO" id="GO:0003676">
    <property type="term" value="F:nucleic acid binding"/>
    <property type="evidence" value="ECO:0007669"/>
    <property type="project" value="InterPro"/>
</dbReference>
<dbReference type="GO" id="GO:0004523">
    <property type="term" value="F:RNA-DNA hybrid ribonuclease activity"/>
    <property type="evidence" value="ECO:0007669"/>
    <property type="project" value="InterPro"/>
</dbReference>
<name>A0AAN9EB19_CROPI</name>
<dbReference type="InterPro" id="IPR012337">
    <property type="entry name" value="RNaseH-like_sf"/>
</dbReference>
<dbReference type="Proteomes" id="UP001372338">
    <property type="component" value="Unassembled WGS sequence"/>
</dbReference>
<sequence>MPWFVIPKYVSNYLRVIEDKIDFSSNAHIEQQIIWHRPSQNWVCINTDGASRHGESARCGGLIHEGLKLAKSKGILRIILEMDSLDVIQMINGALHSSNASTNLVLQIRKLIFSNWEVKNNTTLEFRRSLFRAQTKQQQALLLY</sequence>
<dbReference type="AlphaFoldDB" id="A0AAN9EB19"/>